<keyword evidence="2" id="KW-1185">Reference proteome</keyword>
<reference evidence="1 2" key="1">
    <citation type="journal article" date="2013" name="Genome Biol.">
        <title>The genome sequence of the most widely cultivated cacao type and its use to identify candidate genes regulating pod color.</title>
        <authorList>
            <person name="Motamayor J.C."/>
            <person name="Mockaitis K."/>
            <person name="Schmutz J."/>
            <person name="Haiminen N."/>
            <person name="Iii D.L."/>
            <person name="Cornejo O."/>
            <person name="Findley S.D."/>
            <person name="Zheng P."/>
            <person name="Utro F."/>
            <person name="Royaert S."/>
            <person name="Saski C."/>
            <person name="Jenkins J."/>
            <person name="Podicheti R."/>
            <person name="Zhao M."/>
            <person name="Scheffler B.E."/>
            <person name="Stack J.C."/>
            <person name="Feltus F.A."/>
            <person name="Mustiga G.M."/>
            <person name="Amores F."/>
            <person name="Phillips W."/>
            <person name="Marelli J.P."/>
            <person name="May G.D."/>
            <person name="Shapiro H."/>
            <person name="Ma J."/>
            <person name="Bustamante C.D."/>
            <person name="Schnell R.J."/>
            <person name="Main D."/>
            <person name="Gilbert D."/>
            <person name="Parida L."/>
            <person name="Kuhn D.N."/>
        </authorList>
    </citation>
    <scope>NUCLEOTIDE SEQUENCE [LARGE SCALE GENOMIC DNA]</scope>
    <source>
        <strain evidence="2">cv. Matina 1-6</strain>
    </source>
</reference>
<dbReference type="Proteomes" id="UP000026915">
    <property type="component" value="Chromosome 7"/>
</dbReference>
<gene>
    <name evidence="1" type="ORF">TCM_033020</name>
</gene>
<evidence type="ECO:0000313" key="2">
    <source>
        <dbReference type="Proteomes" id="UP000026915"/>
    </source>
</evidence>
<dbReference type="EMBL" id="CM001885">
    <property type="protein sequence ID" value="EOY14006.1"/>
    <property type="molecule type" value="Genomic_DNA"/>
</dbReference>
<dbReference type="InParanoid" id="A0A061FAE4"/>
<evidence type="ECO:0000313" key="1">
    <source>
        <dbReference type="EMBL" id="EOY14006.1"/>
    </source>
</evidence>
<accession>A0A061FAE4</accession>
<organism evidence="1 2">
    <name type="scientific">Theobroma cacao</name>
    <name type="common">Cacao</name>
    <name type="synonym">Cocoa</name>
    <dbReference type="NCBI Taxonomy" id="3641"/>
    <lineage>
        <taxon>Eukaryota</taxon>
        <taxon>Viridiplantae</taxon>
        <taxon>Streptophyta</taxon>
        <taxon>Embryophyta</taxon>
        <taxon>Tracheophyta</taxon>
        <taxon>Spermatophyta</taxon>
        <taxon>Magnoliopsida</taxon>
        <taxon>eudicotyledons</taxon>
        <taxon>Gunneridae</taxon>
        <taxon>Pentapetalae</taxon>
        <taxon>rosids</taxon>
        <taxon>malvids</taxon>
        <taxon>Malvales</taxon>
        <taxon>Malvaceae</taxon>
        <taxon>Byttnerioideae</taxon>
        <taxon>Theobroma</taxon>
    </lineage>
</organism>
<protein>
    <submittedName>
        <fullName evidence="1">Uncharacterized protein</fullName>
    </submittedName>
</protein>
<sequence length="247" mass="27943">MERLDQALVLVNVKSRFIIPSKAMIEVGGKVHNIFVSIVSGELDEDKVVYSIRKNLLRGKAHKQWPELSKKPSYGSSSHDRSPISFSILGNHDVNQVSDLSLEDSTLGKKAFVMEKGVTELIKANDDGTPSDSNIQRKNLALRNKVEEIWDLSNRLRLVFHEDKDSNHSEDNGFRRDFIDELELISLPMSGGEFIYRNFKEDEAFSKLDRFSMGVEILNKYGELVQRRLLASLPDHNPMVLGATGID</sequence>
<name>A0A061FAE4_THECC</name>
<dbReference type="HOGENOM" id="CLU_1126172_0_0_1"/>
<proteinExistence type="predicted"/>
<dbReference type="AlphaFoldDB" id="A0A061FAE4"/>
<dbReference type="Gramene" id="EOY14006">
    <property type="protein sequence ID" value="EOY14006"/>
    <property type="gene ID" value="TCM_033020"/>
</dbReference>